<evidence type="ECO:0000256" key="5">
    <source>
        <dbReference type="ARBA" id="ARBA00023101"/>
    </source>
</evidence>
<dbReference type="PANTHER" id="PTHR11474:SF76">
    <property type="entry name" value="SHKT DOMAIN-CONTAINING PROTEIN"/>
    <property type="match status" value="1"/>
</dbReference>
<dbReference type="EMBL" id="LYXU01000002">
    <property type="protein sequence ID" value="OBS24241.1"/>
    <property type="molecule type" value="Genomic_DNA"/>
</dbReference>
<accession>A0A1B8AV36</accession>
<dbReference type="GO" id="GO:0004503">
    <property type="term" value="F:tyrosinase activity"/>
    <property type="evidence" value="ECO:0007669"/>
    <property type="project" value="UniProtKB-EC"/>
</dbReference>
<dbReference type="InterPro" id="IPR042099">
    <property type="entry name" value="ANL_N_sf"/>
</dbReference>
<evidence type="ECO:0000256" key="6">
    <source>
        <dbReference type="ARBA" id="ARBA00048233"/>
    </source>
</evidence>
<evidence type="ECO:0000259" key="8">
    <source>
        <dbReference type="PROSITE" id="PS00497"/>
    </source>
</evidence>
<comment type="caution">
    <text evidence="9">The sequence shown here is derived from an EMBL/GenBank/DDBJ whole genome shotgun (WGS) entry which is preliminary data.</text>
</comment>
<sequence>MSNFETPSSALQASAEKYPNRAVLKIPNQSPEGLVFKDVTFTQFRKDVELSARYWKNQISQVGAKDRAVVGVWLKGYSYSDAVHIWGLSWAGYIPQLISLRMTDPTVVYELLETGKAVALVYEPDFELMLQNAPLPIFPRGDDCLEGSLAELSPGAPWQPDKPDDVLFIYHTSGSTSGIPKLVPDTAKWVDHIIRKSGTWEARCNMSRERMTSLQIGSFCHMAASFILWFAVREGSCVILPSVFPQPISEIKYFLDEHGLSNLCLFPPFMSAIIRQARKDPSLLASLKKADCVGSGGLDPDPADVAWGRSQGLHMPNILGSTELGMPMQSDARENTDYLLLLSGSKYEFIPIGDSLESGEPLLELVCLPESPDCPVPSLCATDGKFYSGDLFIEPSPGKYLCKGRNDNWIKMQSALRCDTASIEFNVMETCGDDLVNAVVVVGVGRPCPTIMVEPKSNSIMNPREVDDSDSVEKLKREILKRIEPFHKRRYEHERPAVENLPQLQQPAAVHTRYAVKSEDEASVDASSATVQTKIWFKSPPLSTLTLRMIHAIKLFAESHDQGFVSALEQGNWTWLELVILDSKDATSPKKDRNGKELVVTSHTNKVGSKDYEWMQGDTFDTSRHFLKSLEAGNVIAVRLCARFAGWKISARNGHLVIDIKDDNDPFPITPISINTNDAIPPRRNIEAWYEEAKTNNEIALELSLFIRAVKAFQSLPPDNQLSFYRIAGIHGYPYNVSWNMGEAPIPLNAADIKAQKLGNKGGFYCQHNNYLFPTWHRAYMMLFERRVSDLMMEEAVNRGNGNKEWVSAAKRWRLPYWDWALKPSLPDLARNEKISIISSWDGEGEPQYESVENPMYRFQMPGHKPMGDDTYGDYRIDNKEVSY</sequence>
<comment type="catalytic activity">
    <reaction evidence="7">
        <text>L-tyrosine + O2 = L-dopaquinone + H2O</text>
        <dbReference type="Rhea" id="RHEA:18117"/>
        <dbReference type="ChEBI" id="CHEBI:15377"/>
        <dbReference type="ChEBI" id="CHEBI:15379"/>
        <dbReference type="ChEBI" id="CHEBI:57924"/>
        <dbReference type="ChEBI" id="CHEBI:58315"/>
        <dbReference type="EC" id="1.14.18.1"/>
    </reaction>
</comment>
<dbReference type="STRING" id="36050.A0A1B8AV36"/>
<dbReference type="PANTHER" id="PTHR11474">
    <property type="entry name" value="TYROSINASE FAMILY MEMBER"/>
    <property type="match status" value="1"/>
</dbReference>
<dbReference type="Gene3D" id="3.40.50.12780">
    <property type="entry name" value="N-terminal domain of ligase-like"/>
    <property type="match status" value="1"/>
</dbReference>
<dbReference type="SUPFAM" id="SSF56801">
    <property type="entry name" value="Acetyl-CoA synthetase-like"/>
    <property type="match status" value="1"/>
</dbReference>
<dbReference type="PROSITE" id="PS00497">
    <property type="entry name" value="TYROSINASE_1"/>
    <property type="match status" value="1"/>
</dbReference>
<name>A0A1B8AV36_FUSPO</name>
<dbReference type="Gene3D" id="1.10.1280.10">
    <property type="entry name" value="Di-copper center containing domain from catechol oxidase"/>
    <property type="match status" value="1"/>
</dbReference>
<evidence type="ECO:0000313" key="10">
    <source>
        <dbReference type="Proteomes" id="UP000091967"/>
    </source>
</evidence>
<dbReference type="GO" id="GO:0042438">
    <property type="term" value="P:melanin biosynthetic process"/>
    <property type="evidence" value="ECO:0007669"/>
    <property type="project" value="UniProtKB-KW"/>
</dbReference>
<comment type="catalytic activity">
    <reaction evidence="6">
        <text>2 L-dopa + O2 = 2 L-dopaquinone + 2 H2O</text>
        <dbReference type="Rhea" id="RHEA:34287"/>
        <dbReference type="ChEBI" id="CHEBI:15377"/>
        <dbReference type="ChEBI" id="CHEBI:15379"/>
        <dbReference type="ChEBI" id="CHEBI:57504"/>
        <dbReference type="ChEBI" id="CHEBI:57924"/>
        <dbReference type="EC" id="1.14.18.1"/>
    </reaction>
</comment>
<comment type="similarity">
    <text evidence="1">Belongs to the tyrosinase family.</text>
</comment>
<feature type="domain" description="Tyrosinase copper-binding" evidence="8">
    <location>
        <begin position="768"/>
        <end position="785"/>
    </location>
</feature>
<dbReference type="EC" id="1.14.18.1" evidence="2"/>
<protein>
    <recommendedName>
        <fullName evidence="2">tyrosinase</fullName>
        <ecNumber evidence="2">1.14.18.1</ecNumber>
    </recommendedName>
</protein>
<proteinExistence type="inferred from homology"/>
<evidence type="ECO:0000313" key="9">
    <source>
        <dbReference type="EMBL" id="OBS24241.1"/>
    </source>
</evidence>
<evidence type="ECO:0000256" key="3">
    <source>
        <dbReference type="ARBA" id="ARBA00022723"/>
    </source>
</evidence>
<dbReference type="Proteomes" id="UP000091967">
    <property type="component" value="Unassembled WGS sequence"/>
</dbReference>
<dbReference type="GO" id="GO:0046872">
    <property type="term" value="F:metal ion binding"/>
    <property type="evidence" value="ECO:0007669"/>
    <property type="project" value="UniProtKB-KW"/>
</dbReference>
<evidence type="ECO:0000256" key="2">
    <source>
        <dbReference type="ARBA" id="ARBA00011906"/>
    </source>
</evidence>
<keyword evidence="5" id="KW-0470">Melanin biosynthesis</keyword>
<dbReference type="InterPro" id="IPR008922">
    <property type="entry name" value="Di-copper_centre_dom_sf"/>
</dbReference>
<dbReference type="AlphaFoldDB" id="A0A1B8AV36"/>
<reference evidence="9 10" key="1">
    <citation type="submission" date="2016-06" db="EMBL/GenBank/DDBJ databases">
        <title>Living apart together: crosstalk between the core and supernumerary genomes in a fungal plant pathogen.</title>
        <authorList>
            <person name="Vanheule A."/>
            <person name="Audenaert K."/>
            <person name="Warris S."/>
            <person name="Van De Geest H."/>
            <person name="Schijlen E."/>
            <person name="Hofte M."/>
            <person name="De Saeger S."/>
            <person name="Haesaert G."/>
            <person name="Waalwijk C."/>
            <person name="Van Der Lee T."/>
        </authorList>
    </citation>
    <scope>NUCLEOTIDE SEQUENCE [LARGE SCALE GENOMIC DNA]</scope>
    <source>
        <strain evidence="9 10">2516</strain>
    </source>
</reference>
<keyword evidence="10" id="KW-1185">Reference proteome</keyword>
<dbReference type="InterPro" id="IPR000873">
    <property type="entry name" value="AMP-dep_synth/lig_dom"/>
</dbReference>
<dbReference type="SUPFAM" id="SSF48056">
    <property type="entry name" value="Di-copper centre-containing domain"/>
    <property type="match status" value="1"/>
</dbReference>
<keyword evidence="3" id="KW-0479">Metal-binding</keyword>
<dbReference type="Pfam" id="PF00264">
    <property type="entry name" value="Tyrosinase"/>
    <property type="match status" value="1"/>
</dbReference>
<evidence type="ECO:0000256" key="7">
    <source>
        <dbReference type="ARBA" id="ARBA00048881"/>
    </source>
</evidence>
<gene>
    <name evidence="9" type="ORF">FPOA_04788</name>
</gene>
<keyword evidence="4" id="KW-0186">Copper</keyword>
<dbReference type="Pfam" id="PF00501">
    <property type="entry name" value="AMP-binding"/>
    <property type="match status" value="1"/>
</dbReference>
<evidence type="ECO:0000256" key="4">
    <source>
        <dbReference type="ARBA" id="ARBA00023008"/>
    </source>
</evidence>
<evidence type="ECO:0000256" key="1">
    <source>
        <dbReference type="ARBA" id="ARBA00009928"/>
    </source>
</evidence>
<dbReference type="InterPro" id="IPR050316">
    <property type="entry name" value="Tyrosinase/Hemocyanin"/>
</dbReference>
<organism evidence="9 10">
    <name type="scientific">Fusarium poae</name>
    <dbReference type="NCBI Taxonomy" id="36050"/>
    <lineage>
        <taxon>Eukaryota</taxon>
        <taxon>Fungi</taxon>
        <taxon>Dikarya</taxon>
        <taxon>Ascomycota</taxon>
        <taxon>Pezizomycotina</taxon>
        <taxon>Sordariomycetes</taxon>
        <taxon>Hypocreomycetidae</taxon>
        <taxon>Hypocreales</taxon>
        <taxon>Nectriaceae</taxon>
        <taxon>Fusarium</taxon>
    </lineage>
</organism>
<dbReference type="InterPro" id="IPR002227">
    <property type="entry name" value="Tyrosinase_Cu-bd"/>
</dbReference>